<name>A8PRP9_MALGO</name>
<dbReference type="OrthoDB" id="3366517at2759"/>
<dbReference type="Proteomes" id="UP000008837">
    <property type="component" value="Unassembled WGS sequence"/>
</dbReference>
<dbReference type="AlphaFoldDB" id="A8PRP9"/>
<protein>
    <submittedName>
        <fullName evidence="2">Uncharacterized protein</fullName>
    </submittedName>
</protein>
<dbReference type="OMA" id="HARMASM"/>
<sequence length="414" mass="44221">MRLTALPIPSLPSQPSSSPSSAVASKATLCDTRSEAGARPQTPIPQDHYASQTARERLARVASAPQLGSPHHRTQKSSDLHNYPTPELLLREQKGVTDVSHKRRRLASSTSPQTSIPSSSSTFRFPAPASSSSSSTLSSPPFPVSRQAHGSRQFAGLNGHRGASSASAASHGLGVACATSYPATFAPRRVPISHSGHVRNASMPEARRAHDHYVPIRGSDPVPSTATLSSSAASRTDLGLLRPPADPAQRHAHLSSAPHDNHVPRSHVRTQGRHLHPPQRGVRSHRRSISHSTVELSRPVFHSHDRNDRFTTPLAGVASLPTSNERGGGITTPPASAASLPDTPKSMGSKSLNHGDYLVMSPSPEPHTHTRDGYASRQAIKPSTPQRHAVARMRMSEVPNARSVCPLWAQSSPR</sequence>
<dbReference type="RefSeq" id="XP_001732326.1">
    <property type="nucleotide sequence ID" value="XM_001732274.1"/>
</dbReference>
<dbReference type="KEGG" id="mgl:MGL_0101"/>
<evidence type="ECO:0000313" key="2">
    <source>
        <dbReference type="EMBL" id="EDP45112.1"/>
    </source>
</evidence>
<dbReference type="InParanoid" id="A8PRP9"/>
<dbReference type="GeneID" id="5856632"/>
<feature type="region of interest" description="Disordered" evidence="1">
    <location>
        <begin position="237"/>
        <end position="389"/>
    </location>
</feature>
<evidence type="ECO:0000256" key="1">
    <source>
        <dbReference type="SAM" id="MobiDB-lite"/>
    </source>
</evidence>
<comment type="caution">
    <text evidence="2">The sequence shown here is derived from an EMBL/GenBank/DDBJ whole genome shotgun (WGS) entry which is preliminary data.</text>
</comment>
<reference evidence="2 3" key="1">
    <citation type="journal article" date="2007" name="Proc. Natl. Acad. Sci. U.S.A.">
        <title>Dandruff-associated Malassezia genomes reveal convergent and divergent virulence traits shared with plant and human fungal pathogens.</title>
        <authorList>
            <person name="Xu J."/>
            <person name="Saunders C.W."/>
            <person name="Hu P."/>
            <person name="Grant R.A."/>
            <person name="Boekhout T."/>
            <person name="Kuramae E.E."/>
            <person name="Kronstad J.W."/>
            <person name="Deangelis Y.M."/>
            <person name="Reeder N.L."/>
            <person name="Johnstone K.R."/>
            <person name="Leland M."/>
            <person name="Fieno A.M."/>
            <person name="Begley W.M."/>
            <person name="Sun Y."/>
            <person name="Lacey M.P."/>
            <person name="Chaudhary T."/>
            <person name="Keough T."/>
            <person name="Chu L."/>
            <person name="Sears R."/>
            <person name="Yuan B."/>
            <person name="Dawson T.L.Jr."/>
        </authorList>
    </citation>
    <scope>NUCLEOTIDE SEQUENCE [LARGE SCALE GENOMIC DNA]</scope>
    <source>
        <strain evidence="3">ATCC MYA-4612 / CBS 7966</strain>
    </source>
</reference>
<evidence type="ECO:0000313" key="3">
    <source>
        <dbReference type="Proteomes" id="UP000008837"/>
    </source>
</evidence>
<gene>
    <name evidence="2" type="ORF">MGL_0101</name>
</gene>
<feature type="region of interest" description="Disordered" evidence="1">
    <location>
        <begin position="395"/>
        <end position="414"/>
    </location>
</feature>
<dbReference type="EMBL" id="AAYY01000001">
    <property type="protein sequence ID" value="EDP45112.1"/>
    <property type="molecule type" value="Genomic_DNA"/>
</dbReference>
<feature type="compositionally biased region" description="Basic residues" evidence="1">
    <location>
        <begin position="264"/>
        <end position="289"/>
    </location>
</feature>
<organism evidence="2 3">
    <name type="scientific">Malassezia globosa (strain ATCC MYA-4612 / CBS 7966)</name>
    <name type="common">Dandruff-associated fungus</name>
    <dbReference type="NCBI Taxonomy" id="425265"/>
    <lineage>
        <taxon>Eukaryota</taxon>
        <taxon>Fungi</taxon>
        <taxon>Dikarya</taxon>
        <taxon>Basidiomycota</taxon>
        <taxon>Ustilaginomycotina</taxon>
        <taxon>Malasseziomycetes</taxon>
        <taxon>Malasseziales</taxon>
        <taxon>Malasseziaceae</taxon>
        <taxon>Malassezia</taxon>
    </lineage>
</organism>
<dbReference type="VEuPathDB" id="FungiDB:MGL_0101"/>
<proteinExistence type="predicted"/>
<feature type="region of interest" description="Disordered" evidence="1">
    <location>
        <begin position="1"/>
        <end position="149"/>
    </location>
</feature>
<accession>A8PRP9</accession>
<feature type="compositionally biased region" description="Low complexity" evidence="1">
    <location>
        <begin position="108"/>
        <end position="139"/>
    </location>
</feature>
<feature type="compositionally biased region" description="Low complexity" evidence="1">
    <location>
        <begin position="7"/>
        <end position="21"/>
    </location>
</feature>
<keyword evidence="3" id="KW-1185">Reference proteome</keyword>